<dbReference type="PROSITE" id="PS50853">
    <property type="entry name" value="FN3"/>
    <property type="match status" value="1"/>
</dbReference>
<evidence type="ECO:0000256" key="7">
    <source>
        <dbReference type="SAM" id="SignalP"/>
    </source>
</evidence>
<comment type="subcellular location">
    <subcellularLocation>
        <location evidence="1">Membrane</location>
        <topology evidence="1">Single-pass membrane protein</topology>
    </subcellularLocation>
</comment>
<evidence type="ECO:0000256" key="4">
    <source>
        <dbReference type="ARBA" id="ARBA00023136"/>
    </source>
</evidence>
<accession>W8BP57</accession>
<dbReference type="InterPro" id="IPR036116">
    <property type="entry name" value="FN3_sf"/>
</dbReference>
<feature type="domain" description="Ig-like" evidence="8">
    <location>
        <begin position="463"/>
        <end position="542"/>
    </location>
</feature>
<dbReference type="SUPFAM" id="SSF49265">
    <property type="entry name" value="Fibronectin type III"/>
    <property type="match status" value="1"/>
</dbReference>
<keyword evidence="7" id="KW-0732">Signal</keyword>
<dbReference type="InterPro" id="IPR003961">
    <property type="entry name" value="FN3_dom"/>
</dbReference>
<dbReference type="SUPFAM" id="SSF48726">
    <property type="entry name" value="Immunoglobulin"/>
    <property type="match status" value="5"/>
</dbReference>
<dbReference type="GO" id="GO:0016020">
    <property type="term" value="C:membrane"/>
    <property type="evidence" value="ECO:0007669"/>
    <property type="project" value="UniProtKB-SubCell"/>
</dbReference>
<keyword evidence="3 6" id="KW-1133">Transmembrane helix</keyword>
<dbReference type="Pfam" id="PF08205">
    <property type="entry name" value="C2-set_2"/>
    <property type="match status" value="1"/>
</dbReference>
<keyword evidence="5" id="KW-1015">Disulfide bond</keyword>
<evidence type="ECO:0000259" key="8">
    <source>
        <dbReference type="PROSITE" id="PS50835"/>
    </source>
</evidence>
<dbReference type="InterPro" id="IPR013162">
    <property type="entry name" value="CD80_C2-set"/>
</dbReference>
<dbReference type="InterPro" id="IPR013106">
    <property type="entry name" value="Ig_V-set"/>
</dbReference>
<evidence type="ECO:0000256" key="6">
    <source>
        <dbReference type="SAM" id="Phobius"/>
    </source>
</evidence>
<dbReference type="PANTHER" id="PTHR23278">
    <property type="entry name" value="SIDESTEP PROTEIN"/>
    <property type="match status" value="1"/>
</dbReference>
<feature type="domain" description="Ig-like" evidence="8">
    <location>
        <begin position="56"/>
        <end position="155"/>
    </location>
</feature>
<evidence type="ECO:0000256" key="5">
    <source>
        <dbReference type="ARBA" id="ARBA00023157"/>
    </source>
</evidence>
<dbReference type="Pfam" id="PF07686">
    <property type="entry name" value="V-set"/>
    <property type="match status" value="1"/>
</dbReference>
<evidence type="ECO:0000256" key="2">
    <source>
        <dbReference type="ARBA" id="ARBA00022692"/>
    </source>
</evidence>
<protein>
    <submittedName>
        <fullName evidence="10">Neural cell adhesion molecule 2</fullName>
    </submittedName>
</protein>
<reference evidence="10" key="2">
    <citation type="journal article" date="2014" name="BMC Genomics">
        <title>A genomic perspective to assessing quality of mass-reared SIT flies used in Mediterranean fruit fly (Ceratitis capitata) eradication in California.</title>
        <authorList>
            <person name="Calla B."/>
            <person name="Hall B."/>
            <person name="Hou S."/>
            <person name="Geib S.M."/>
        </authorList>
    </citation>
    <scope>NUCLEOTIDE SEQUENCE</scope>
</reference>
<dbReference type="OrthoDB" id="5781878at2759"/>
<feature type="domain" description="Fibronectin type-III" evidence="9">
    <location>
        <begin position="560"/>
        <end position="655"/>
    </location>
</feature>
<dbReference type="CDD" id="cd00063">
    <property type="entry name" value="FN3"/>
    <property type="match status" value="1"/>
</dbReference>
<dbReference type="PROSITE" id="PS50835">
    <property type="entry name" value="IG_LIKE"/>
    <property type="match status" value="5"/>
</dbReference>
<dbReference type="Pfam" id="PF13927">
    <property type="entry name" value="Ig_3"/>
    <property type="match status" value="1"/>
</dbReference>
<feature type="domain" description="Ig-like" evidence="8">
    <location>
        <begin position="266"/>
        <end position="355"/>
    </location>
</feature>
<dbReference type="InterPro" id="IPR007110">
    <property type="entry name" value="Ig-like_dom"/>
</dbReference>
<evidence type="ECO:0000256" key="3">
    <source>
        <dbReference type="ARBA" id="ARBA00022989"/>
    </source>
</evidence>
<dbReference type="SMART" id="SM00408">
    <property type="entry name" value="IGc2"/>
    <property type="match status" value="4"/>
</dbReference>
<feature type="signal peptide" evidence="7">
    <location>
        <begin position="1"/>
        <end position="24"/>
    </location>
</feature>
<organism evidence="10">
    <name type="scientific">Ceratitis capitata</name>
    <name type="common">Mediterranean fruit fly</name>
    <name type="synonym">Tephritis capitata</name>
    <dbReference type="NCBI Taxonomy" id="7213"/>
    <lineage>
        <taxon>Eukaryota</taxon>
        <taxon>Metazoa</taxon>
        <taxon>Ecdysozoa</taxon>
        <taxon>Arthropoda</taxon>
        <taxon>Hexapoda</taxon>
        <taxon>Insecta</taxon>
        <taxon>Pterygota</taxon>
        <taxon>Neoptera</taxon>
        <taxon>Endopterygota</taxon>
        <taxon>Diptera</taxon>
        <taxon>Brachycera</taxon>
        <taxon>Muscomorpha</taxon>
        <taxon>Tephritoidea</taxon>
        <taxon>Tephritidae</taxon>
        <taxon>Ceratitis</taxon>
        <taxon>Ceratitis</taxon>
    </lineage>
</organism>
<name>W8BP57_CERCA</name>
<dbReference type="Gene3D" id="2.60.40.10">
    <property type="entry name" value="Immunoglobulins"/>
    <property type="match status" value="5"/>
</dbReference>
<keyword evidence="4 6" id="KW-0472">Membrane</keyword>
<sequence>MKIPLVFLLNLSTAFLSMLGNKDGINIGSTIRHASFIQRKVAADTAPFYQIEALIGETVHLPCNSTPAYGDEVILILWYREDKGTPIYSVDIRSGVSKIAKLWSDETVFGNRAEFELNNNPSQLTIRNSQISDTGIYRCRIDFVKAQTYNSRMVLIVIALPKEIVIRDENGVKRSTVVGPYNEGEFILLKCEAIGGNPPPTLVWLFEDIQIAYEISTDILNKSVQSSIKFGPLKREHLNMRLTCQARSHSKAAIVETFVKIDMNFPPLNIRLLGARQALSAGRRYDLLCQSAGGRPPAVITWWQNEFRLEKTTETTSSDGNQTTSTLSVIFDKTDAGKYLICKAYNHVSQTKPLEDRWKLDILYIPEVEIRLGTSLKQNAIREGTDVYFDCLVNAHPPIHRVDWLHNENALPANISQGIIISNHSLVLQGVNKESGGNFSCIAHNSEGEGQSLPLMLDILYAPICSSNQRKIYGVAKQENVNIKCTVDANPPLVEFNWIFNNSVETIDVAANNIVKTGLTSTVEYTPMTELDYGTLLCTAVNAVGYQKTPCIFHIIAAGRPDPVHNCSFIDMSAFSMTISCTEGFNGGLHQLFVLEVRNMYTKELYMNITSLYPIFTLSTLLPGNLYIIFVYASNLKGCSDATILTIDVVKSKETQLSAGKVQNHRAEFVLTPFVSLSMGLIIAGCIAMLAIIITLRTTCTSSDQMISGFSHEHNVWDVSSRSSGSKDIDMMETDEINPDVIPELLDSEKQNSSKIAYLNIVNQSSLPKHSKHQIWSGYKSLVIDMNSAQTFSSKQQLLGKTTKSISVEHGSTSNFFLTVNSNVLLPTIPVLSKSYEFNTYDQAHWRYKNNNCRAKEKMGVSLAHTPLMPKRESTV</sequence>
<dbReference type="CDD" id="cd00096">
    <property type="entry name" value="Ig"/>
    <property type="match status" value="1"/>
</dbReference>
<dbReference type="InterPro" id="IPR013783">
    <property type="entry name" value="Ig-like_fold"/>
</dbReference>
<evidence type="ECO:0000259" key="9">
    <source>
        <dbReference type="PROSITE" id="PS50853"/>
    </source>
</evidence>
<dbReference type="InterPro" id="IPR003598">
    <property type="entry name" value="Ig_sub2"/>
</dbReference>
<dbReference type="InterPro" id="IPR013151">
    <property type="entry name" value="Immunoglobulin_dom"/>
</dbReference>
<dbReference type="SMART" id="SM00409">
    <property type="entry name" value="IG"/>
    <property type="match status" value="3"/>
</dbReference>
<dbReference type="PANTHER" id="PTHR23278:SF25">
    <property type="entry name" value="GH14967P"/>
    <property type="match status" value="1"/>
</dbReference>
<feature type="transmembrane region" description="Helical" evidence="6">
    <location>
        <begin position="669"/>
        <end position="696"/>
    </location>
</feature>
<feature type="chain" id="PRO_5004909410" evidence="7">
    <location>
        <begin position="25"/>
        <end position="876"/>
    </location>
</feature>
<feature type="transmembrane region" description="Helical" evidence="6">
    <location>
        <begin position="612"/>
        <end position="633"/>
    </location>
</feature>
<dbReference type="EMBL" id="GAMC01008102">
    <property type="protein sequence ID" value="JAB98453.1"/>
    <property type="molecule type" value="mRNA"/>
</dbReference>
<evidence type="ECO:0000256" key="1">
    <source>
        <dbReference type="ARBA" id="ARBA00004167"/>
    </source>
</evidence>
<evidence type="ECO:0000313" key="10">
    <source>
        <dbReference type="EMBL" id="JAB98453.1"/>
    </source>
</evidence>
<dbReference type="InterPro" id="IPR003599">
    <property type="entry name" value="Ig_sub"/>
</dbReference>
<gene>
    <name evidence="10" type="primary">NCAM2</name>
</gene>
<reference evidence="10" key="1">
    <citation type="submission" date="2013-07" db="EMBL/GenBank/DDBJ databases">
        <authorList>
            <person name="Geib S."/>
        </authorList>
    </citation>
    <scope>NUCLEOTIDE SEQUENCE</scope>
</reference>
<feature type="domain" description="Ig-like" evidence="8">
    <location>
        <begin position="161"/>
        <end position="255"/>
    </location>
</feature>
<feature type="domain" description="Ig-like" evidence="8">
    <location>
        <begin position="366"/>
        <end position="458"/>
    </location>
</feature>
<dbReference type="AlphaFoldDB" id="W8BP57"/>
<proteinExistence type="evidence at transcript level"/>
<dbReference type="Pfam" id="PF00047">
    <property type="entry name" value="ig"/>
    <property type="match status" value="1"/>
</dbReference>
<keyword evidence="2 6" id="KW-0812">Transmembrane</keyword>
<dbReference type="InterPro" id="IPR036179">
    <property type="entry name" value="Ig-like_dom_sf"/>
</dbReference>